<keyword evidence="5" id="KW-0539">Nucleus</keyword>
<proteinExistence type="predicted"/>
<organism evidence="9">
    <name type="scientific">Petromyzon marinus</name>
    <name type="common">Sea lamprey</name>
    <dbReference type="NCBI Taxonomy" id="7757"/>
    <lineage>
        <taxon>Eukaryota</taxon>
        <taxon>Metazoa</taxon>
        <taxon>Chordata</taxon>
        <taxon>Craniata</taxon>
        <taxon>Vertebrata</taxon>
        <taxon>Cyclostomata</taxon>
        <taxon>Hyperoartia</taxon>
        <taxon>Petromyzontiformes</taxon>
        <taxon>Petromyzontidae</taxon>
        <taxon>Petromyzon</taxon>
    </lineage>
</organism>
<evidence type="ECO:0000259" key="8">
    <source>
        <dbReference type="PROSITE" id="PS50217"/>
    </source>
</evidence>
<evidence type="ECO:0000256" key="7">
    <source>
        <dbReference type="SAM" id="MobiDB-lite"/>
    </source>
</evidence>
<keyword evidence="2" id="KW-0805">Transcription regulation</keyword>
<dbReference type="SUPFAM" id="SSF57959">
    <property type="entry name" value="Leucine zipper domain"/>
    <property type="match status" value="1"/>
</dbReference>
<dbReference type="AlphaFoldDB" id="S4RQQ7"/>
<evidence type="ECO:0000256" key="6">
    <source>
        <dbReference type="ARBA" id="ARBA00040165"/>
    </source>
</evidence>
<reference evidence="9" key="2">
    <citation type="submission" date="2025-09" db="UniProtKB">
        <authorList>
            <consortium name="Ensembl"/>
        </authorList>
    </citation>
    <scope>IDENTIFICATION</scope>
</reference>
<sequence>PPRKRQRLVHLSTEEKASRRYGKNRVAAQSARDRKMALMCDLEKKAEELRAKNRLLVEKNRALKAQSLNLAQQNLELRRRLSKDVFEEQECDDLFGLLDELDMDLFGDVDKSLGQDIEDNSRGSSGKTEEEDSIPTTSSPDMGSTSVELDTDNDM</sequence>
<reference evidence="9" key="1">
    <citation type="submission" date="2025-08" db="UniProtKB">
        <authorList>
            <consortium name="Ensembl"/>
        </authorList>
    </citation>
    <scope>IDENTIFICATION</scope>
</reference>
<dbReference type="STRING" id="7757.ENSPMAP00000007543"/>
<evidence type="ECO:0000256" key="1">
    <source>
        <dbReference type="ARBA" id="ARBA00022843"/>
    </source>
</evidence>
<accession>S4RQQ7</accession>
<feature type="domain" description="BZIP" evidence="8">
    <location>
        <begin position="14"/>
        <end position="77"/>
    </location>
</feature>
<dbReference type="PANTHER" id="PTHR46542">
    <property type="entry name" value="X-BOX BINDING PROTEIN 1"/>
    <property type="match status" value="1"/>
</dbReference>
<feature type="region of interest" description="Disordered" evidence="7">
    <location>
        <begin position="112"/>
        <end position="155"/>
    </location>
</feature>
<protein>
    <recommendedName>
        <fullName evidence="6">X-box-binding protein 1</fullName>
    </recommendedName>
</protein>
<dbReference type="InterPro" id="IPR052470">
    <property type="entry name" value="ER_Stress-Reg_TF"/>
</dbReference>
<dbReference type="GO" id="GO:0005634">
    <property type="term" value="C:nucleus"/>
    <property type="evidence" value="ECO:0007669"/>
    <property type="project" value="TreeGrafter"/>
</dbReference>
<evidence type="ECO:0000256" key="2">
    <source>
        <dbReference type="ARBA" id="ARBA00023015"/>
    </source>
</evidence>
<dbReference type="HOGENOM" id="CLU_1699619_0_0_1"/>
<dbReference type="PANTHER" id="PTHR46542:SF1">
    <property type="entry name" value="X-BOX BINDING PROTEIN 1"/>
    <property type="match status" value="1"/>
</dbReference>
<feature type="compositionally biased region" description="Polar residues" evidence="7">
    <location>
        <begin position="134"/>
        <end position="148"/>
    </location>
</feature>
<dbReference type="InterPro" id="IPR046347">
    <property type="entry name" value="bZIP_sf"/>
</dbReference>
<evidence type="ECO:0000256" key="5">
    <source>
        <dbReference type="ARBA" id="ARBA00023242"/>
    </source>
</evidence>
<dbReference type="PROSITE" id="PS50217">
    <property type="entry name" value="BZIP"/>
    <property type="match status" value="1"/>
</dbReference>
<dbReference type="SMART" id="SM00338">
    <property type="entry name" value="BRLZ"/>
    <property type="match status" value="1"/>
</dbReference>
<feature type="region of interest" description="Disordered" evidence="7">
    <location>
        <begin position="1"/>
        <end position="28"/>
    </location>
</feature>
<name>S4RQQ7_PETMA</name>
<dbReference type="GO" id="GO:0000981">
    <property type="term" value="F:DNA-binding transcription factor activity, RNA polymerase II-specific"/>
    <property type="evidence" value="ECO:0007669"/>
    <property type="project" value="TreeGrafter"/>
</dbReference>
<dbReference type="Gene3D" id="1.20.5.170">
    <property type="match status" value="1"/>
</dbReference>
<dbReference type="Ensembl" id="ENSPMAT00000007577.1">
    <property type="protein sequence ID" value="ENSPMAP00000007543.1"/>
    <property type="gene ID" value="ENSPMAG00000006843.1"/>
</dbReference>
<evidence type="ECO:0000256" key="4">
    <source>
        <dbReference type="ARBA" id="ARBA00023163"/>
    </source>
</evidence>
<dbReference type="InterPro" id="IPR004827">
    <property type="entry name" value="bZIP"/>
</dbReference>
<keyword evidence="3" id="KW-0238">DNA-binding</keyword>
<dbReference type="GeneTree" id="ENSGT00940000171331"/>
<dbReference type="Pfam" id="PF07716">
    <property type="entry name" value="bZIP_2"/>
    <property type="match status" value="1"/>
</dbReference>
<evidence type="ECO:0000313" key="9">
    <source>
        <dbReference type="Ensembl" id="ENSPMAP00000007543.1"/>
    </source>
</evidence>
<keyword evidence="4" id="KW-0804">Transcription</keyword>
<evidence type="ECO:0000256" key="3">
    <source>
        <dbReference type="ARBA" id="ARBA00023125"/>
    </source>
</evidence>
<keyword evidence="1" id="KW-0832">Ubl conjugation</keyword>
<dbReference type="GO" id="GO:0000977">
    <property type="term" value="F:RNA polymerase II transcription regulatory region sequence-specific DNA binding"/>
    <property type="evidence" value="ECO:0007669"/>
    <property type="project" value="TreeGrafter"/>
</dbReference>